<reference evidence="1" key="1">
    <citation type="journal article" date="2006" name="Nature">
        <title>Deciphering the evolution and metabolism of an anammox bacterium from a community genome.</title>
        <authorList>
            <person name="Strous M."/>
            <person name="Pelletier E."/>
            <person name="Mangenot S."/>
            <person name="Rattei T."/>
            <person name="Lehner A."/>
            <person name="Taylor M.W."/>
            <person name="Horn M."/>
            <person name="Daims H."/>
            <person name="Bartol-Mavel D."/>
            <person name="Wincker P."/>
            <person name="Barbe V."/>
            <person name="Fonknechten N."/>
            <person name="Vallenet D."/>
            <person name="Segurens B."/>
            <person name="Schenowitz-Truong C."/>
            <person name="Medigue C."/>
            <person name="Collingro A."/>
            <person name="Snel B."/>
            <person name="Dutilh B.E."/>
            <person name="OpDenCamp H.J.M."/>
            <person name="vanDerDrift C."/>
            <person name="Cirpus I."/>
            <person name="vanDePas-Schoonen K.T."/>
            <person name="Harhangi H.R."/>
            <person name="vanNiftrik L."/>
            <person name="Schmid M."/>
            <person name="Keltjens J."/>
            <person name="vanDeVossenberg J."/>
            <person name="Kartal B."/>
            <person name="Meier H."/>
            <person name="Frishman D."/>
            <person name="Huynen M.A."/>
            <person name="Mewes H."/>
            <person name="Weissenbach J."/>
            <person name="Jetten M.S.M."/>
            <person name="Wagner M."/>
            <person name="LePaslier D."/>
        </authorList>
    </citation>
    <scope>NUCLEOTIDE SEQUENCE</scope>
</reference>
<sequence length="90" mass="10798">MLNKDQKRGLTIALRIMEENIRYIEQVFNNDDYNGILYDTKCNMDEGVKREIFKRTLLIKNRIKALSERFDLEKELRDPIKEIFGKMVTL</sequence>
<organism evidence="1">
    <name type="scientific">Kuenenia stuttgartiensis</name>
    <dbReference type="NCBI Taxonomy" id="174633"/>
    <lineage>
        <taxon>Bacteria</taxon>
        <taxon>Pseudomonadati</taxon>
        <taxon>Planctomycetota</taxon>
        <taxon>Candidatus Brocadiia</taxon>
        <taxon>Candidatus Brocadiales</taxon>
        <taxon>Candidatus Brocadiaceae</taxon>
        <taxon>Candidatus Kuenenia</taxon>
    </lineage>
</organism>
<gene>
    <name evidence="2" type="ORF">KsCSTR_07760</name>
    <name evidence="3" type="ORF">KSMBR1_1478</name>
    <name evidence="1" type="ORF">kustd1724</name>
</gene>
<dbReference type="RefSeq" id="WP_099324730.1">
    <property type="nucleotide sequence ID" value="NZ_CP049055.1"/>
</dbReference>
<reference evidence="2 5" key="5">
    <citation type="submission" date="2020-02" db="EMBL/GenBank/DDBJ databases">
        <title>Newly sequenced genome of strain CSTR1 showed variability in Candidatus Kuenenia stuttgartiensis genomes.</title>
        <authorList>
            <person name="Ding C."/>
            <person name="Adrian L."/>
        </authorList>
    </citation>
    <scope>NUCLEOTIDE SEQUENCE [LARGE SCALE GENOMIC DNA]</scope>
    <source>
        <strain evidence="2 5">CSTR1</strain>
    </source>
</reference>
<keyword evidence="4" id="KW-1185">Reference proteome</keyword>
<dbReference type="EMBL" id="CP049055">
    <property type="protein sequence ID" value="QII10155.1"/>
    <property type="molecule type" value="Genomic_DNA"/>
</dbReference>
<accession>Q1PZF2</accession>
<reference evidence="4" key="4">
    <citation type="submission" date="2017-10" db="EMBL/GenBank/DDBJ databases">
        <authorList>
            <person name="Frank J."/>
        </authorList>
    </citation>
    <scope>NUCLEOTIDE SEQUENCE [LARGE SCALE GENOMIC DNA]</scope>
</reference>
<evidence type="ECO:0000313" key="3">
    <source>
        <dbReference type="EMBL" id="SOH03977.1"/>
    </source>
</evidence>
<reference evidence="3" key="3">
    <citation type="submission" date="2017-10" db="EMBL/GenBank/DDBJ databases">
        <authorList>
            <person name="Banno H."/>
            <person name="Chua N.-H."/>
        </authorList>
    </citation>
    <scope>NUCLEOTIDE SEQUENCE [LARGE SCALE GENOMIC DNA]</scope>
    <source>
        <strain evidence="3">Kuenenia_mbr1_ru-nijmegen</strain>
    </source>
</reference>
<dbReference type="Proteomes" id="UP000221734">
    <property type="component" value="Chromosome Kuenenia_stuttgartiensis_MBR1"/>
</dbReference>
<dbReference type="KEGG" id="kst:KSMBR1_1478"/>
<dbReference type="OrthoDB" id="9899820at2"/>
<dbReference type="EMBL" id="CT573072">
    <property type="protein sequence ID" value="CAJ72469.1"/>
    <property type="molecule type" value="Genomic_DNA"/>
</dbReference>
<protein>
    <submittedName>
        <fullName evidence="1">Uncharacterized protein</fullName>
    </submittedName>
</protein>
<evidence type="ECO:0000313" key="2">
    <source>
        <dbReference type="EMBL" id="QII10155.1"/>
    </source>
</evidence>
<dbReference type="Proteomes" id="UP000501926">
    <property type="component" value="Chromosome"/>
</dbReference>
<name>Q1PZF2_KUEST</name>
<dbReference type="AlphaFoldDB" id="Q1PZF2"/>
<reference evidence="1" key="2">
    <citation type="submission" date="2006-01" db="EMBL/GenBank/DDBJ databases">
        <authorList>
            <person name="Genoscope"/>
        </authorList>
    </citation>
    <scope>NUCLEOTIDE SEQUENCE</scope>
</reference>
<dbReference type="EMBL" id="LT934425">
    <property type="protein sequence ID" value="SOH03977.1"/>
    <property type="molecule type" value="Genomic_DNA"/>
</dbReference>
<proteinExistence type="predicted"/>
<evidence type="ECO:0000313" key="5">
    <source>
        <dbReference type="Proteomes" id="UP000501926"/>
    </source>
</evidence>
<evidence type="ECO:0000313" key="1">
    <source>
        <dbReference type="EMBL" id="CAJ72469.1"/>
    </source>
</evidence>
<evidence type="ECO:0000313" key="4">
    <source>
        <dbReference type="Proteomes" id="UP000221734"/>
    </source>
</evidence>